<dbReference type="Proteomes" id="UP000316167">
    <property type="component" value="Unassembled WGS sequence"/>
</dbReference>
<sequence>MNQQTTLYSYACTVPAAISVTAGWKAAGILFQEHLPLLDVLIDFETGRFSLKGCRTYINSGVKQKEAGSHNGYADWVVIDAQMDCTSPVQLNRLSPAGLVIAVEGNITKNGLTSCCTGVMLLSKPGSKNKAHRNDWRITGYLYDVWLGESEVKFNLPMFTNETEEKFYQSYMFN</sequence>
<dbReference type="OrthoDB" id="9882877at2"/>
<protein>
    <submittedName>
        <fullName evidence="1">Uncharacterized protein</fullName>
    </submittedName>
</protein>
<name>A0A562SW18_9BACT</name>
<gene>
    <name evidence="1" type="ORF">IQ13_0650</name>
</gene>
<organism evidence="1 2">
    <name type="scientific">Lacibacter cauensis</name>
    <dbReference type="NCBI Taxonomy" id="510947"/>
    <lineage>
        <taxon>Bacteria</taxon>
        <taxon>Pseudomonadati</taxon>
        <taxon>Bacteroidota</taxon>
        <taxon>Chitinophagia</taxon>
        <taxon>Chitinophagales</taxon>
        <taxon>Chitinophagaceae</taxon>
        <taxon>Lacibacter</taxon>
    </lineage>
</organism>
<evidence type="ECO:0000313" key="2">
    <source>
        <dbReference type="Proteomes" id="UP000316167"/>
    </source>
</evidence>
<keyword evidence="2" id="KW-1185">Reference proteome</keyword>
<proteinExistence type="predicted"/>
<dbReference type="RefSeq" id="WP_144884424.1">
    <property type="nucleotide sequence ID" value="NZ_VLLE01000002.1"/>
</dbReference>
<reference evidence="1 2" key="1">
    <citation type="journal article" date="2015" name="Stand. Genomic Sci.">
        <title>Genomic Encyclopedia of Bacterial and Archaeal Type Strains, Phase III: the genomes of soil and plant-associated and newly described type strains.</title>
        <authorList>
            <person name="Whitman W.B."/>
            <person name="Woyke T."/>
            <person name="Klenk H.P."/>
            <person name="Zhou Y."/>
            <person name="Lilburn T.G."/>
            <person name="Beck B.J."/>
            <person name="De Vos P."/>
            <person name="Vandamme P."/>
            <person name="Eisen J.A."/>
            <person name="Garrity G."/>
            <person name="Hugenholtz P."/>
            <person name="Kyrpides N.C."/>
        </authorList>
    </citation>
    <scope>NUCLEOTIDE SEQUENCE [LARGE SCALE GENOMIC DNA]</scope>
    <source>
        <strain evidence="1 2">CGMCC 1.7271</strain>
    </source>
</reference>
<accession>A0A562SW18</accession>
<dbReference type="EMBL" id="VLLE01000002">
    <property type="protein sequence ID" value="TWI85487.1"/>
    <property type="molecule type" value="Genomic_DNA"/>
</dbReference>
<dbReference type="AlphaFoldDB" id="A0A562SW18"/>
<evidence type="ECO:0000313" key="1">
    <source>
        <dbReference type="EMBL" id="TWI85487.1"/>
    </source>
</evidence>
<comment type="caution">
    <text evidence="1">The sequence shown here is derived from an EMBL/GenBank/DDBJ whole genome shotgun (WGS) entry which is preliminary data.</text>
</comment>